<accession>A0A5J5EP24</accession>
<dbReference type="AlphaFoldDB" id="A0A5J5EP24"/>
<dbReference type="EMBL" id="VXIS01000184">
    <property type="protein sequence ID" value="KAA8898474.1"/>
    <property type="molecule type" value="Genomic_DNA"/>
</dbReference>
<feature type="compositionally biased region" description="Pro residues" evidence="1">
    <location>
        <begin position="146"/>
        <end position="173"/>
    </location>
</feature>
<dbReference type="InterPro" id="IPR011009">
    <property type="entry name" value="Kinase-like_dom_sf"/>
</dbReference>
<evidence type="ECO:0000256" key="1">
    <source>
        <dbReference type="SAM" id="MobiDB-lite"/>
    </source>
</evidence>
<name>A0A5J5EP24_9PEZI</name>
<dbReference type="SUPFAM" id="SSF56112">
    <property type="entry name" value="Protein kinase-like (PK-like)"/>
    <property type="match status" value="1"/>
</dbReference>
<feature type="region of interest" description="Disordered" evidence="1">
    <location>
        <begin position="1"/>
        <end position="174"/>
    </location>
</feature>
<proteinExistence type="predicted"/>
<keyword evidence="3" id="KW-1185">Reference proteome</keyword>
<evidence type="ECO:0000313" key="2">
    <source>
        <dbReference type="EMBL" id="KAA8898474.1"/>
    </source>
</evidence>
<comment type="caution">
    <text evidence="2">The sequence shown here is derived from an EMBL/GenBank/DDBJ whole genome shotgun (WGS) entry which is preliminary data.</text>
</comment>
<reference evidence="2 3" key="1">
    <citation type="submission" date="2019-09" db="EMBL/GenBank/DDBJ databases">
        <title>Draft genome of the ectomycorrhizal ascomycete Sphaerosporella brunnea.</title>
        <authorList>
            <consortium name="DOE Joint Genome Institute"/>
            <person name="Benucci G.M."/>
            <person name="Marozzi G."/>
            <person name="Antonielli L."/>
            <person name="Sanchez S."/>
            <person name="Marco P."/>
            <person name="Wang X."/>
            <person name="Falini L.B."/>
            <person name="Barry K."/>
            <person name="Haridas S."/>
            <person name="Lipzen A."/>
            <person name="Labutti K."/>
            <person name="Grigoriev I.V."/>
            <person name="Murat C."/>
            <person name="Martin F."/>
            <person name="Albertini E."/>
            <person name="Donnini D."/>
            <person name="Bonito G."/>
        </authorList>
    </citation>
    <scope>NUCLEOTIDE SEQUENCE [LARGE SCALE GENOMIC DNA]</scope>
    <source>
        <strain evidence="2 3">Sb_GMNB300</strain>
    </source>
</reference>
<feature type="compositionally biased region" description="Low complexity" evidence="1">
    <location>
        <begin position="118"/>
        <end position="145"/>
    </location>
</feature>
<evidence type="ECO:0008006" key="4">
    <source>
        <dbReference type="Google" id="ProtNLM"/>
    </source>
</evidence>
<protein>
    <recommendedName>
        <fullName evidence="4">Protein kinase domain-containing protein</fullName>
    </recommendedName>
</protein>
<gene>
    <name evidence="2" type="ORF">FN846DRAFT_209065</name>
</gene>
<dbReference type="Proteomes" id="UP000326924">
    <property type="component" value="Unassembled WGS sequence"/>
</dbReference>
<organism evidence="2 3">
    <name type="scientific">Sphaerosporella brunnea</name>
    <dbReference type="NCBI Taxonomy" id="1250544"/>
    <lineage>
        <taxon>Eukaryota</taxon>
        <taxon>Fungi</taxon>
        <taxon>Dikarya</taxon>
        <taxon>Ascomycota</taxon>
        <taxon>Pezizomycotina</taxon>
        <taxon>Pezizomycetes</taxon>
        <taxon>Pezizales</taxon>
        <taxon>Pyronemataceae</taxon>
        <taxon>Sphaerosporella</taxon>
    </lineage>
</organism>
<dbReference type="InParanoid" id="A0A5J5EP24"/>
<dbReference type="OrthoDB" id="4185642at2759"/>
<evidence type="ECO:0000313" key="3">
    <source>
        <dbReference type="Proteomes" id="UP000326924"/>
    </source>
</evidence>
<sequence length="411" mass="44536">MPSAKRQRNTSTDAPATPAKRRCLANPGVPPNASRSRKRARENDEASAITAGLDAKRPRRTARNEAAPTRRSERLRLRALPLPIPASQGSPAPTLPAPPRQRCRVPKASRPSSKPRFSSVSPAVSDLPAAPAAPSVSAASSLPSSSSPPPCSSPPSSPPPDTAPDPRSVPPIVPRAAPTRYAHLPPLSDFTCTFERELHSSPAGAVLLVSLPDSSLRLLKIYAPAPDGQRDIFNAEYTAYTALLHHGVCLPPTAPGKRFVPYCYGGLALRHLRRNLQRAAAWKSPLKKLLPRTPLLALVLEYIPNSTTVAADPAQLLRHPHLVDELLEGIDKVHAAGVMHEDPLPRNMVIQSGETPAAWWVDFGSALTDSCWHIDPRYFEGELCRVKDDLLEDVIPSEREGRTPEWCIMGL</sequence>